<dbReference type="InterPro" id="IPR036388">
    <property type="entry name" value="WH-like_DNA-bd_sf"/>
</dbReference>
<dbReference type="InterPro" id="IPR048587">
    <property type="entry name" value="CvfB_S1_3rd"/>
</dbReference>
<dbReference type="Proteomes" id="UP000018895">
    <property type="component" value="Unassembled WGS sequence"/>
</dbReference>
<evidence type="ECO:0000313" key="7">
    <source>
        <dbReference type="Proteomes" id="UP000018895"/>
    </source>
</evidence>
<dbReference type="Gene3D" id="2.40.50.140">
    <property type="entry name" value="Nucleic acid-binding proteins"/>
    <property type="match status" value="3"/>
</dbReference>
<dbReference type="PANTHER" id="PTHR37296">
    <property type="entry name" value="CONSERVED VIRULENCE FACTOR B"/>
    <property type="match status" value="1"/>
</dbReference>
<sequence length="285" mass="33022">MTLKPGLSVTVEVVRKTDFGFFVSDGKTDLLLHQREIKGEIEIGDKIDVFLYHDHQQRLAATMEEPLLKNGEIAWLEAVTVKTGHGVFFYNGISRDLFLSMDELPYDRSLWPQPGDKLPLSYTWDKKGRLMAKMMRGQAVEKDAIAAEQSLKNKEITGYAYHFLDDGTLLFSEEGYLAFLHDDEVTDPIRYGQRLTVRVVFVRNDGRVNVTTMPIRSEQQSEDADKIMEYLERRNGAMPYWDKTPPEDIEARFRISKAKFKRALGKLMKEKKIEQRDGWTYLRKS</sequence>
<feature type="domain" description="Conserved virulence factor B third S1" evidence="5">
    <location>
        <begin position="145"/>
        <end position="214"/>
    </location>
</feature>
<dbReference type="EMBL" id="BAUU01000022">
    <property type="protein sequence ID" value="GAE31673.1"/>
    <property type="molecule type" value="Genomic_DNA"/>
</dbReference>
<dbReference type="InterPro" id="IPR012340">
    <property type="entry name" value="NA-bd_OB-fold"/>
</dbReference>
<dbReference type="AlphaFoldDB" id="W4QJ52"/>
<reference evidence="6" key="1">
    <citation type="journal article" date="2014" name="Genome Announc.">
        <title>Draft Genome Sequences of Three Alkaliphilic Bacillus Strains, Bacillus wakoensis JCM 9140T, Bacillus akibai JCM 9157T, and Bacillus hemicellulosilyticus JCM 9152T.</title>
        <authorList>
            <person name="Yuki M."/>
            <person name="Oshima K."/>
            <person name="Suda W."/>
            <person name="Oshida Y."/>
            <person name="Kitamura K."/>
            <person name="Iida T."/>
            <person name="Hattori M."/>
            <person name="Ohkuma M."/>
        </authorList>
    </citation>
    <scope>NUCLEOTIDE SEQUENCE [LARGE SCALE GENOMIC DNA]</scope>
    <source>
        <strain evidence="6">JCM 9152</strain>
    </source>
</reference>
<organism evidence="6 7">
    <name type="scientific">Halalkalibacter hemicellulosilyticusJCM 9152</name>
    <dbReference type="NCBI Taxonomy" id="1236971"/>
    <lineage>
        <taxon>Bacteria</taxon>
        <taxon>Bacillati</taxon>
        <taxon>Bacillota</taxon>
        <taxon>Bacilli</taxon>
        <taxon>Bacillales</taxon>
        <taxon>Bacillaceae</taxon>
        <taxon>Halalkalibacter</taxon>
    </lineage>
</organism>
<comment type="similarity">
    <text evidence="1">Belongs to the CvfB family.</text>
</comment>
<evidence type="ECO:0000256" key="1">
    <source>
        <dbReference type="PIRNR" id="PIRNR012524"/>
    </source>
</evidence>
<feature type="domain" description="Conserved virulence factor B first S1" evidence="2">
    <location>
        <begin position="6"/>
        <end position="63"/>
    </location>
</feature>
<dbReference type="STRING" id="1236971.JCM9152_3156"/>
<evidence type="ECO:0000259" key="4">
    <source>
        <dbReference type="Pfam" id="PF21191"/>
    </source>
</evidence>
<comment type="caution">
    <text evidence="6">The sequence shown here is derived from an EMBL/GenBank/DDBJ whole genome shotgun (WGS) entry which is preliminary data.</text>
</comment>
<gene>
    <name evidence="6" type="ORF">JCM9152_3156</name>
</gene>
<accession>W4QJ52</accession>
<evidence type="ECO:0000259" key="5">
    <source>
        <dbReference type="Pfam" id="PF21543"/>
    </source>
</evidence>
<dbReference type="InterPro" id="IPR039566">
    <property type="entry name" value="CvfB_S1_st"/>
</dbReference>
<feature type="domain" description="Conserved virulence factor B second S1" evidence="4">
    <location>
        <begin position="74"/>
        <end position="133"/>
    </location>
</feature>
<dbReference type="InterPro" id="IPR040764">
    <property type="entry name" value="CvfB_WH"/>
</dbReference>
<dbReference type="Gene3D" id="1.10.10.10">
    <property type="entry name" value="Winged helix-like DNA-binding domain superfamily/Winged helix DNA-binding domain"/>
    <property type="match status" value="1"/>
</dbReference>
<dbReference type="Pfam" id="PF21191">
    <property type="entry name" value="CvfB_1st"/>
    <property type="match status" value="1"/>
</dbReference>
<proteinExistence type="inferred from homology"/>
<evidence type="ECO:0000259" key="2">
    <source>
        <dbReference type="Pfam" id="PF13509"/>
    </source>
</evidence>
<dbReference type="PIRSF" id="PIRSF012524">
    <property type="entry name" value="YitL_S1"/>
    <property type="match status" value="1"/>
</dbReference>
<evidence type="ECO:0008006" key="8">
    <source>
        <dbReference type="Google" id="ProtNLM"/>
    </source>
</evidence>
<dbReference type="InterPro" id="IPR014464">
    <property type="entry name" value="CvfB_fam"/>
</dbReference>
<dbReference type="InterPro" id="IPR048588">
    <property type="entry name" value="CvfB_S1_2nd"/>
</dbReference>
<feature type="domain" description="Conserved virulence factor B-like winged helix" evidence="3">
    <location>
        <begin position="225"/>
        <end position="282"/>
    </location>
</feature>
<protein>
    <recommendedName>
        <fullName evidence="8">S1 motif domain-containing protein</fullName>
    </recommendedName>
</protein>
<dbReference type="Pfam" id="PF13509">
    <property type="entry name" value="S1_2"/>
    <property type="match status" value="1"/>
</dbReference>
<keyword evidence="7" id="KW-1185">Reference proteome</keyword>
<dbReference type="Pfam" id="PF17783">
    <property type="entry name" value="WHD_CvfB"/>
    <property type="match status" value="1"/>
</dbReference>
<evidence type="ECO:0000313" key="6">
    <source>
        <dbReference type="EMBL" id="GAE31673.1"/>
    </source>
</evidence>
<dbReference type="Pfam" id="PF21543">
    <property type="entry name" value="CvfB_2nd"/>
    <property type="match status" value="1"/>
</dbReference>
<dbReference type="RefSeq" id="WP_035345653.1">
    <property type="nucleotide sequence ID" value="NZ_BAUU01000022.1"/>
</dbReference>
<name>W4QJ52_9BACI</name>
<dbReference type="OrthoDB" id="9801597at2"/>
<dbReference type="PANTHER" id="PTHR37296:SF1">
    <property type="entry name" value="CONSERVED VIRULENCE FACTOR B"/>
    <property type="match status" value="1"/>
</dbReference>
<evidence type="ECO:0000259" key="3">
    <source>
        <dbReference type="Pfam" id="PF17783"/>
    </source>
</evidence>